<dbReference type="Proteomes" id="UP000007305">
    <property type="component" value="Chromosome 4"/>
</dbReference>
<proteinExistence type="predicted"/>
<organism evidence="2 3">
    <name type="scientific">Zea mays</name>
    <name type="common">Maize</name>
    <dbReference type="NCBI Taxonomy" id="4577"/>
    <lineage>
        <taxon>Eukaryota</taxon>
        <taxon>Viridiplantae</taxon>
        <taxon>Streptophyta</taxon>
        <taxon>Embryophyta</taxon>
        <taxon>Tracheophyta</taxon>
        <taxon>Spermatophyta</taxon>
        <taxon>Magnoliopsida</taxon>
        <taxon>Liliopsida</taxon>
        <taxon>Poales</taxon>
        <taxon>Poaceae</taxon>
        <taxon>PACMAD clade</taxon>
        <taxon>Panicoideae</taxon>
        <taxon>Andropogonodae</taxon>
        <taxon>Andropogoneae</taxon>
        <taxon>Tripsacinae</taxon>
        <taxon>Zea</taxon>
    </lineage>
</organism>
<dbReference type="EnsemblPlants" id="Zm00001eb168580_T001">
    <property type="protein sequence ID" value="Zm00001eb168580_P001"/>
    <property type="gene ID" value="Zm00001eb168580"/>
</dbReference>
<keyword evidence="3" id="KW-1185">Reference proteome</keyword>
<name>A0A804NL15_MAIZE</name>
<evidence type="ECO:0000313" key="3">
    <source>
        <dbReference type="Proteomes" id="UP000007305"/>
    </source>
</evidence>
<reference evidence="2" key="3">
    <citation type="submission" date="2021-05" db="UniProtKB">
        <authorList>
            <consortium name="EnsemblPlants"/>
        </authorList>
    </citation>
    <scope>IDENTIFICATION</scope>
    <source>
        <strain evidence="2">cv. B73</strain>
    </source>
</reference>
<reference evidence="2" key="2">
    <citation type="submission" date="2019-07" db="EMBL/GenBank/DDBJ databases">
        <authorList>
            <person name="Seetharam A."/>
            <person name="Woodhouse M."/>
            <person name="Cannon E."/>
        </authorList>
    </citation>
    <scope>NUCLEOTIDE SEQUENCE [LARGE SCALE GENOMIC DNA]</scope>
    <source>
        <strain evidence="2">cv. B73</strain>
    </source>
</reference>
<evidence type="ECO:0000256" key="1">
    <source>
        <dbReference type="SAM" id="MobiDB-lite"/>
    </source>
</evidence>
<dbReference type="Gramene" id="Zm00001eb168580_T001">
    <property type="protein sequence ID" value="Zm00001eb168580_P001"/>
    <property type="gene ID" value="Zm00001eb168580"/>
</dbReference>
<protein>
    <submittedName>
        <fullName evidence="2">Uncharacterized protein</fullName>
    </submittedName>
</protein>
<feature type="region of interest" description="Disordered" evidence="1">
    <location>
        <begin position="1"/>
        <end position="30"/>
    </location>
</feature>
<dbReference type="AlphaFoldDB" id="A0A804NL15"/>
<dbReference type="InParanoid" id="A0A804NL15"/>
<accession>A0A804NL15</accession>
<reference evidence="3" key="1">
    <citation type="journal article" date="2009" name="Science">
        <title>The B73 maize genome: complexity, diversity, and dynamics.</title>
        <authorList>
            <person name="Schnable P.S."/>
            <person name="Ware D."/>
            <person name="Fulton R.S."/>
            <person name="Stein J.C."/>
            <person name="Wei F."/>
            <person name="Pasternak S."/>
            <person name="Liang C."/>
            <person name="Zhang J."/>
            <person name="Fulton L."/>
            <person name="Graves T.A."/>
            <person name="Minx P."/>
            <person name="Reily A.D."/>
            <person name="Courtney L."/>
            <person name="Kruchowski S.S."/>
            <person name="Tomlinson C."/>
            <person name="Strong C."/>
            <person name="Delehaunty K."/>
            <person name="Fronick C."/>
            <person name="Courtney B."/>
            <person name="Rock S.M."/>
            <person name="Belter E."/>
            <person name="Du F."/>
            <person name="Kim K."/>
            <person name="Abbott R.M."/>
            <person name="Cotton M."/>
            <person name="Levy A."/>
            <person name="Marchetto P."/>
            <person name="Ochoa K."/>
            <person name="Jackson S.M."/>
            <person name="Gillam B."/>
            <person name="Chen W."/>
            <person name="Yan L."/>
            <person name="Higginbotham J."/>
            <person name="Cardenas M."/>
            <person name="Waligorski J."/>
            <person name="Applebaum E."/>
            <person name="Phelps L."/>
            <person name="Falcone J."/>
            <person name="Kanchi K."/>
            <person name="Thane T."/>
            <person name="Scimone A."/>
            <person name="Thane N."/>
            <person name="Henke J."/>
            <person name="Wang T."/>
            <person name="Ruppert J."/>
            <person name="Shah N."/>
            <person name="Rotter K."/>
            <person name="Hodges J."/>
            <person name="Ingenthron E."/>
            <person name="Cordes M."/>
            <person name="Kohlberg S."/>
            <person name="Sgro J."/>
            <person name="Delgado B."/>
            <person name="Mead K."/>
            <person name="Chinwalla A."/>
            <person name="Leonard S."/>
            <person name="Crouse K."/>
            <person name="Collura K."/>
            <person name="Kudrna D."/>
            <person name="Currie J."/>
            <person name="He R."/>
            <person name="Angelova A."/>
            <person name="Rajasekar S."/>
            <person name="Mueller T."/>
            <person name="Lomeli R."/>
            <person name="Scara G."/>
            <person name="Ko A."/>
            <person name="Delaney K."/>
            <person name="Wissotski M."/>
            <person name="Lopez G."/>
            <person name="Campos D."/>
            <person name="Braidotti M."/>
            <person name="Ashley E."/>
            <person name="Golser W."/>
            <person name="Kim H."/>
            <person name="Lee S."/>
            <person name="Lin J."/>
            <person name="Dujmic Z."/>
            <person name="Kim W."/>
            <person name="Talag J."/>
            <person name="Zuccolo A."/>
            <person name="Fan C."/>
            <person name="Sebastian A."/>
            <person name="Kramer M."/>
            <person name="Spiegel L."/>
            <person name="Nascimento L."/>
            <person name="Zutavern T."/>
            <person name="Miller B."/>
            <person name="Ambroise C."/>
            <person name="Muller S."/>
            <person name="Spooner W."/>
            <person name="Narechania A."/>
            <person name="Ren L."/>
            <person name="Wei S."/>
            <person name="Kumari S."/>
            <person name="Faga B."/>
            <person name="Levy M.J."/>
            <person name="McMahan L."/>
            <person name="Van Buren P."/>
            <person name="Vaughn M.W."/>
            <person name="Ying K."/>
            <person name="Yeh C.-T."/>
            <person name="Emrich S.J."/>
            <person name="Jia Y."/>
            <person name="Kalyanaraman A."/>
            <person name="Hsia A.-P."/>
            <person name="Barbazuk W.B."/>
            <person name="Baucom R.S."/>
            <person name="Brutnell T.P."/>
            <person name="Carpita N.C."/>
            <person name="Chaparro C."/>
            <person name="Chia J.-M."/>
            <person name="Deragon J.-M."/>
            <person name="Estill J.C."/>
            <person name="Fu Y."/>
            <person name="Jeddeloh J.A."/>
            <person name="Han Y."/>
            <person name="Lee H."/>
            <person name="Li P."/>
            <person name="Lisch D.R."/>
            <person name="Liu S."/>
            <person name="Liu Z."/>
            <person name="Nagel D.H."/>
            <person name="McCann M.C."/>
            <person name="SanMiguel P."/>
            <person name="Myers A.M."/>
            <person name="Nettleton D."/>
            <person name="Nguyen J."/>
            <person name="Penning B.W."/>
            <person name="Ponnala L."/>
            <person name="Schneider K.L."/>
            <person name="Schwartz D.C."/>
            <person name="Sharma A."/>
            <person name="Soderlund C."/>
            <person name="Springer N.M."/>
            <person name="Sun Q."/>
            <person name="Wang H."/>
            <person name="Waterman M."/>
            <person name="Westerman R."/>
            <person name="Wolfgruber T.K."/>
            <person name="Yang L."/>
            <person name="Yu Y."/>
            <person name="Zhang L."/>
            <person name="Zhou S."/>
            <person name="Zhu Q."/>
            <person name="Bennetzen J.L."/>
            <person name="Dawe R.K."/>
            <person name="Jiang J."/>
            <person name="Jiang N."/>
            <person name="Presting G.G."/>
            <person name="Wessler S.R."/>
            <person name="Aluru S."/>
            <person name="Martienssen R.A."/>
            <person name="Clifton S.W."/>
            <person name="McCombie W.R."/>
            <person name="Wing R.A."/>
            <person name="Wilson R.K."/>
        </authorList>
    </citation>
    <scope>NUCLEOTIDE SEQUENCE [LARGE SCALE GENOMIC DNA]</scope>
    <source>
        <strain evidence="3">cv. B73</strain>
    </source>
</reference>
<sequence length="115" mass="11899">MAAMPAHAPLRPLDVVPSHPQFPPPPRFHPSLVASTSRVVVSPSLTEARKRGPGTTDVGAAYRELPVGDSAGASAFCLDTGLLLTPTRGGDAHGRVATLVARAGEEDCISSSEDF</sequence>
<evidence type="ECO:0000313" key="2">
    <source>
        <dbReference type="EnsemblPlants" id="Zm00001eb168580_P001"/>
    </source>
</evidence>